<accession>H2DE84</accession>
<evidence type="ECO:0000313" key="2">
    <source>
        <dbReference type="EMBL" id="AEY69643.1"/>
    </source>
</evidence>
<dbReference type="Proteomes" id="UP000007323">
    <property type="component" value="Segment"/>
</dbReference>
<dbReference type="KEGG" id="vg:11605363"/>
<organism evidence="2 3">
    <name type="scientific">Erwinia phage PEp14</name>
    <dbReference type="NCBI Taxonomy" id="1131315"/>
    <lineage>
        <taxon>Viruses</taxon>
        <taxon>Duplodnaviria</taxon>
        <taxon>Heunggongvirae</taxon>
        <taxon>Uroviricota</taxon>
        <taxon>Caudoviricetes</taxon>
        <taxon>Pavtokvirus</taxon>
        <taxon>Pavtokvirus PEp14</taxon>
    </lineage>
</organism>
<protein>
    <submittedName>
        <fullName evidence="2">Uncharacterized protein</fullName>
    </submittedName>
</protein>
<reference evidence="2 3" key="1">
    <citation type="submission" date="2011-08" db="EMBL/GenBank/DDBJ databases">
        <authorList>
            <person name="Kim I.-G."/>
            <person name="Rhim S.-L."/>
        </authorList>
    </citation>
    <scope>NUCLEOTIDE SEQUENCE [LARGE SCALE GENOMIC DNA]</scope>
</reference>
<gene>
    <name evidence="2" type="ORF">PEp14_00054</name>
</gene>
<feature type="compositionally biased region" description="Basic and acidic residues" evidence="1">
    <location>
        <begin position="247"/>
        <end position="262"/>
    </location>
</feature>
<proteinExistence type="predicted"/>
<sequence length="271" mass="30167">MVEGDKREFAEIMGAVMALYGRDATQPLLRLYFAALGAHSLEHVRQALDRWVKDPEHGQFMPKPAEIIRTIEYTHGSSRARWLSANEAWAQAIPAADESATVVWTPETAKAWEVARPLFEAGDKVGARMAFLPAYERLVEQARIEGKEPHFEVSAGWDPKMRLAAVEKARTIGLLPPARPEPVLAIEGPAGEEFTPEQLEANRERMAANLRQLAENLAERAEQNEKDRIEAAARARQQFEDRKAAMVAEAEAHFAKDEKPDDAAPVPEAAE</sequence>
<dbReference type="GeneID" id="11605363"/>
<dbReference type="EMBL" id="JN585957">
    <property type="protein sequence ID" value="AEY69643.1"/>
    <property type="molecule type" value="Genomic_DNA"/>
</dbReference>
<name>H2DE84_9CAUD</name>
<evidence type="ECO:0000256" key="1">
    <source>
        <dbReference type="SAM" id="MobiDB-lite"/>
    </source>
</evidence>
<evidence type="ECO:0000313" key="3">
    <source>
        <dbReference type="Proteomes" id="UP000007323"/>
    </source>
</evidence>
<feature type="region of interest" description="Disordered" evidence="1">
    <location>
        <begin position="247"/>
        <end position="271"/>
    </location>
</feature>
<dbReference type="OrthoDB" id="27119at10239"/>
<dbReference type="RefSeq" id="YP_005098458.1">
    <property type="nucleotide sequence ID" value="NC_016767.1"/>
</dbReference>
<keyword evidence="3" id="KW-1185">Reference proteome</keyword>